<gene>
    <name evidence="5" type="ORF">SAMN05421830_12215</name>
</gene>
<keyword evidence="3" id="KW-0804">Transcription</keyword>
<name>A0A8G2C680_DESNO</name>
<dbReference type="Proteomes" id="UP000199581">
    <property type="component" value="Unassembled WGS sequence"/>
</dbReference>
<dbReference type="GO" id="GO:0003677">
    <property type="term" value="F:DNA binding"/>
    <property type="evidence" value="ECO:0007669"/>
    <property type="project" value="UniProtKB-KW"/>
</dbReference>
<proteinExistence type="predicted"/>
<feature type="domain" description="HTH cro/C1-type" evidence="4">
    <location>
        <begin position="34"/>
        <end position="69"/>
    </location>
</feature>
<dbReference type="InterPro" id="IPR001387">
    <property type="entry name" value="Cro/C1-type_HTH"/>
</dbReference>
<sequence length="95" mass="10821">MNRIVQGAHEALAIAKGELDPEEYTVTVPQYIDVRKIRKKLGMTQAAFARVFGFSVATLRHWEQQKRIPEGPARAYLTVIDREPDAVRKALCRID</sequence>
<dbReference type="Pfam" id="PF01381">
    <property type="entry name" value="HTH_3"/>
    <property type="match status" value="1"/>
</dbReference>
<evidence type="ECO:0000256" key="2">
    <source>
        <dbReference type="ARBA" id="ARBA00023125"/>
    </source>
</evidence>
<dbReference type="PANTHER" id="PTHR36511">
    <property type="entry name" value="MERR FAMILY BACTERIAL REGULATORY PROTEIN"/>
    <property type="match status" value="1"/>
</dbReference>
<evidence type="ECO:0000256" key="1">
    <source>
        <dbReference type="ARBA" id="ARBA00023015"/>
    </source>
</evidence>
<evidence type="ECO:0000256" key="3">
    <source>
        <dbReference type="ARBA" id="ARBA00023163"/>
    </source>
</evidence>
<dbReference type="EMBL" id="FOTO01000022">
    <property type="protein sequence ID" value="SFM21921.1"/>
    <property type="molecule type" value="Genomic_DNA"/>
</dbReference>
<accession>A0A8G2C680</accession>
<dbReference type="Gene3D" id="1.10.260.40">
    <property type="entry name" value="lambda repressor-like DNA-binding domains"/>
    <property type="match status" value="1"/>
</dbReference>
<evidence type="ECO:0000259" key="4">
    <source>
        <dbReference type="PROSITE" id="PS50943"/>
    </source>
</evidence>
<evidence type="ECO:0000313" key="5">
    <source>
        <dbReference type="EMBL" id="SFM21921.1"/>
    </source>
</evidence>
<keyword evidence="2" id="KW-0238">DNA-binding</keyword>
<dbReference type="OrthoDB" id="9799384at2"/>
<dbReference type="SMART" id="SM00530">
    <property type="entry name" value="HTH_XRE"/>
    <property type="match status" value="1"/>
</dbReference>
<dbReference type="PROSITE" id="PS50943">
    <property type="entry name" value="HTH_CROC1"/>
    <property type="match status" value="1"/>
</dbReference>
<reference evidence="5 6" key="1">
    <citation type="submission" date="2016-10" db="EMBL/GenBank/DDBJ databases">
        <authorList>
            <person name="Varghese N."/>
            <person name="Submissions S."/>
        </authorList>
    </citation>
    <scope>NUCLEOTIDE SEQUENCE [LARGE SCALE GENOMIC DNA]</scope>
    <source>
        <strain evidence="5 6">DSM 1741</strain>
    </source>
</reference>
<protein>
    <submittedName>
        <fullName evidence="5">Putative transcriptional regulator</fullName>
    </submittedName>
</protein>
<dbReference type="SUPFAM" id="SSF47413">
    <property type="entry name" value="lambda repressor-like DNA-binding domains"/>
    <property type="match status" value="1"/>
</dbReference>
<dbReference type="CDD" id="cd00093">
    <property type="entry name" value="HTH_XRE"/>
    <property type="match status" value="1"/>
</dbReference>
<dbReference type="PANTHER" id="PTHR36511:SF4">
    <property type="entry name" value="ANTITOXIN MQSA"/>
    <property type="match status" value="1"/>
</dbReference>
<organism evidence="5 6">
    <name type="scientific">Desulfomicrobium norvegicum (strain DSM 1741 / NCIMB 8310)</name>
    <name type="common">Desulfovibrio baculatus (strain Norway 4)</name>
    <name type="synonym">Desulfovibrio desulfuricans (strain Norway 4)</name>
    <dbReference type="NCBI Taxonomy" id="52561"/>
    <lineage>
        <taxon>Bacteria</taxon>
        <taxon>Pseudomonadati</taxon>
        <taxon>Thermodesulfobacteriota</taxon>
        <taxon>Desulfovibrionia</taxon>
        <taxon>Desulfovibrionales</taxon>
        <taxon>Desulfomicrobiaceae</taxon>
        <taxon>Desulfomicrobium</taxon>
    </lineage>
</organism>
<dbReference type="InterPro" id="IPR010982">
    <property type="entry name" value="Lambda_DNA-bd_dom_sf"/>
</dbReference>
<dbReference type="RefSeq" id="WP_092194576.1">
    <property type="nucleotide sequence ID" value="NZ_FOTO01000022.1"/>
</dbReference>
<dbReference type="AlphaFoldDB" id="A0A8G2C680"/>
<comment type="caution">
    <text evidence="5">The sequence shown here is derived from an EMBL/GenBank/DDBJ whole genome shotgun (WGS) entry which is preliminary data.</text>
</comment>
<keyword evidence="1" id="KW-0805">Transcription regulation</keyword>
<keyword evidence="6" id="KW-1185">Reference proteome</keyword>
<evidence type="ECO:0000313" key="6">
    <source>
        <dbReference type="Proteomes" id="UP000199581"/>
    </source>
</evidence>
<dbReference type="InterPro" id="IPR052359">
    <property type="entry name" value="HTH-type_reg/antitoxin"/>
</dbReference>